<protein>
    <submittedName>
        <fullName evidence="1">Chemotaxis sensory transducer</fullName>
    </submittedName>
</protein>
<organism evidence="1 2">
    <name type="scientific">Pseudomonas syringae pv. pisi str. 1704B</name>
    <dbReference type="NCBI Taxonomy" id="629263"/>
    <lineage>
        <taxon>Bacteria</taxon>
        <taxon>Pseudomonadati</taxon>
        <taxon>Pseudomonadota</taxon>
        <taxon>Gammaproteobacteria</taxon>
        <taxon>Pseudomonadales</taxon>
        <taxon>Pseudomonadaceae</taxon>
        <taxon>Pseudomonas</taxon>
        <taxon>Pseudomonas syringae</taxon>
    </lineage>
</organism>
<evidence type="ECO:0000313" key="1">
    <source>
        <dbReference type="EMBL" id="EGH46781.1"/>
    </source>
</evidence>
<dbReference type="AlphaFoldDB" id="F3GI78"/>
<dbReference type="Gene3D" id="1.10.287.950">
    <property type="entry name" value="Methyl-accepting chemotaxis protein"/>
    <property type="match status" value="1"/>
</dbReference>
<dbReference type="SUPFAM" id="SSF58104">
    <property type="entry name" value="Methyl-accepting chemotaxis protein (MCP) signaling domain"/>
    <property type="match status" value="1"/>
</dbReference>
<sequence length="76" mass="7824">MAATVSEVSGYAAQAADAARLADSEVANGNTLVEGTTTAIEQLATTLTETTSTVEQVSRHGEEIEKVIEVINSIAS</sequence>
<dbReference type="Proteomes" id="UP000004986">
    <property type="component" value="Unassembled WGS sequence"/>
</dbReference>
<dbReference type="PANTHER" id="PTHR32089">
    <property type="entry name" value="METHYL-ACCEPTING CHEMOTAXIS PROTEIN MCPB"/>
    <property type="match status" value="1"/>
</dbReference>
<gene>
    <name evidence="1" type="ORF">PSYPI_32583</name>
</gene>
<accession>F3GI78</accession>
<keyword evidence="2" id="KW-1185">Reference proteome</keyword>
<name>F3GI78_PSESJ</name>
<dbReference type="EMBL" id="AEAI01001775">
    <property type="protein sequence ID" value="EGH46781.1"/>
    <property type="molecule type" value="Genomic_DNA"/>
</dbReference>
<proteinExistence type="predicted"/>
<reference evidence="1 2" key="1">
    <citation type="journal article" date="2011" name="PLoS Pathog.">
        <title>Dynamic evolution of pathogenicity revealed by sequencing and comparative genomics of 19 Pseudomonas syringae isolates.</title>
        <authorList>
            <person name="Baltrus D.A."/>
            <person name="Nishimura M.T."/>
            <person name="Romanchuk A."/>
            <person name="Chang J.H."/>
            <person name="Mukhtar M.S."/>
            <person name="Cherkis K."/>
            <person name="Roach J."/>
            <person name="Grant S.R."/>
            <person name="Jones C.D."/>
            <person name="Dangl J.L."/>
        </authorList>
    </citation>
    <scope>NUCLEOTIDE SEQUENCE [LARGE SCALE GENOMIC DNA]</scope>
    <source>
        <strain evidence="1 2">1704B</strain>
    </source>
</reference>
<feature type="non-terminal residue" evidence="1">
    <location>
        <position position="76"/>
    </location>
</feature>
<dbReference type="PANTHER" id="PTHR32089:SF112">
    <property type="entry name" value="LYSOZYME-LIKE PROTEIN-RELATED"/>
    <property type="match status" value="1"/>
</dbReference>
<comment type="caution">
    <text evidence="1">The sequence shown here is derived from an EMBL/GenBank/DDBJ whole genome shotgun (WGS) entry which is preliminary data.</text>
</comment>
<evidence type="ECO:0000313" key="2">
    <source>
        <dbReference type="Proteomes" id="UP000004986"/>
    </source>
</evidence>
<dbReference type="HOGENOM" id="CLU_2660517_0_0_6"/>